<protein>
    <submittedName>
        <fullName evidence="3">DUF4230 domain-containing protein</fullName>
    </submittedName>
</protein>
<evidence type="ECO:0000313" key="3">
    <source>
        <dbReference type="EMBL" id="RXI96298.1"/>
    </source>
</evidence>
<dbReference type="InterPro" id="IPR025324">
    <property type="entry name" value="DUF4230"/>
</dbReference>
<comment type="caution">
    <text evidence="3">The sequence shown here is derived from an EMBL/GenBank/DDBJ whole genome shotgun (WGS) entry which is preliminary data.</text>
</comment>
<dbReference type="Pfam" id="PF14014">
    <property type="entry name" value="DUF4230"/>
    <property type="match status" value="1"/>
</dbReference>
<name>A0A4Q0VLQ5_9BACI</name>
<proteinExistence type="predicted"/>
<gene>
    <name evidence="3" type="ORF">DS745_21445</name>
</gene>
<dbReference type="OrthoDB" id="152992at2"/>
<sequence length="259" mass="28598">MDTNGEILEEKDKKIAQLERQLIEFELKEARQQIAATIAVDHNSSSFSLPKGILKYFLKAGRLKIILAIVILVFLVVITAVGIRLIAGNALKQNSITIVEQVQELATLATAKAHTKAVIQEKDNKIFSKDISINLPGTKREILFIVPGTIIAGVNLKGVTSRDMVINEKTKEIDITLPRAELIQDASLQMDKKLIYVNGGLFTGDFKLDDGFDLVAKAQEQIREDAISVGLFDTAEQNAENALKGFFKNIGYKVNVTFN</sequence>
<keyword evidence="1" id="KW-0175">Coiled coil</keyword>
<dbReference type="Proteomes" id="UP000290649">
    <property type="component" value="Unassembled WGS sequence"/>
</dbReference>
<feature type="coiled-coil region" evidence="1">
    <location>
        <begin position="8"/>
        <end position="35"/>
    </location>
</feature>
<evidence type="ECO:0000256" key="1">
    <source>
        <dbReference type="SAM" id="Coils"/>
    </source>
</evidence>
<dbReference type="AlphaFoldDB" id="A0A4Q0VLQ5"/>
<feature type="transmembrane region" description="Helical" evidence="2">
    <location>
        <begin position="65"/>
        <end position="87"/>
    </location>
</feature>
<keyword evidence="2" id="KW-0812">Transmembrane</keyword>
<evidence type="ECO:0000256" key="2">
    <source>
        <dbReference type="SAM" id="Phobius"/>
    </source>
</evidence>
<reference evidence="3 4" key="1">
    <citation type="journal article" date="2019" name="Int. J. Syst. Evol. Microbiol.">
        <title>Anaerobacillus alkaliphilus sp. nov., a novel alkaliphilic and moderately halophilic bacterium.</title>
        <authorList>
            <person name="Borsodi A.K."/>
            <person name="Aszalos J.M."/>
            <person name="Bihari P."/>
            <person name="Nagy I."/>
            <person name="Schumann P."/>
            <person name="Sproer C."/>
            <person name="Kovacs A.L."/>
            <person name="Boka K."/>
            <person name="Dobosy P."/>
            <person name="Ovari M."/>
            <person name="Szili-Kovacs T."/>
            <person name="Toth E."/>
        </authorList>
    </citation>
    <scope>NUCLEOTIDE SEQUENCE [LARGE SCALE GENOMIC DNA]</scope>
    <source>
        <strain evidence="3 4">B16-10</strain>
    </source>
</reference>
<keyword evidence="2" id="KW-1133">Transmembrane helix</keyword>
<dbReference type="EMBL" id="QOUX01000047">
    <property type="protein sequence ID" value="RXI96298.1"/>
    <property type="molecule type" value="Genomic_DNA"/>
</dbReference>
<dbReference type="RefSeq" id="WP_129080276.1">
    <property type="nucleotide sequence ID" value="NZ_QOUX01000047.1"/>
</dbReference>
<organism evidence="3 4">
    <name type="scientific">Anaerobacillus alkaliphilus</name>
    <dbReference type="NCBI Taxonomy" id="1548597"/>
    <lineage>
        <taxon>Bacteria</taxon>
        <taxon>Bacillati</taxon>
        <taxon>Bacillota</taxon>
        <taxon>Bacilli</taxon>
        <taxon>Bacillales</taxon>
        <taxon>Bacillaceae</taxon>
        <taxon>Anaerobacillus</taxon>
    </lineage>
</organism>
<evidence type="ECO:0000313" key="4">
    <source>
        <dbReference type="Proteomes" id="UP000290649"/>
    </source>
</evidence>
<keyword evidence="4" id="KW-1185">Reference proteome</keyword>
<accession>A0A4Q0VLQ5</accession>
<keyword evidence="2" id="KW-0472">Membrane</keyword>